<keyword evidence="1" id="KW-0812">Transmembrane</keyword>
<evidence type="ECO:0000313" key="3">
    <source>
        <dbReference type="Proteomes" id="UP001310387"/>
    </source>
</evidence>
<feature type="transmembrane region" description="Helical" evidence="1">
    <location>
        <begin position="6"/>
        <end position="27"/>
    </location>
</feature>
<dbReference type="RefSeq" id="WP_332903174.1">
    <property type="nucleotide sequence ID" value="NZ_JBAGLP010000120.1"/>
</dbReference>
<comment type="caution">
    <text evidence="2">The sequence shown here is derived from an EMBL/GenBank/DDBJ whole genome shotgun (WGS) entry which is preliminary data.</text>
</comment>
<evidence type="ECO:0000313" key="2">
    <source>
        <dbReference type="EMBL" id="MEG3616726.1"/>
    </source>
</evidence>
<sequence length="101" mass="11177">MLDGQMIGSLVLVAGPTAASFLTTRYWQARDLGDPRRHAWFALYLAVVLTLLGAVLATSSVEDRLRSVGIFFAVTIGATFLQERRARRQRRVPAPSRTTES</sequence>
<evidence type="ECO:0000256" key="1">
    <source>
        <dbReference type="SAM" id="Phobius"/>
    </source>
</evidence>
<dbReference type="Proteomes" id="UP001310387">
    <property type="component" value="Unassembled WGS sequence"/>
</dbReference>
<organism evidence="2 3">
    <name type="scientific">Isoptericola haloaureus</name>
    <dbReference type="NCBI Taxonomy" id="1542902"/>
    <lineage>
        <taxon>Bacteria</taxon>
        <taxon>Bacillati</taxon>
        <taxon>Actinomycetota</taxon>
        <taxon>Actinomycetes</taxon>
        <taxon>Micrococcales</taxon>
        <taxon>Promicromonosporaceae</taxon>
        <taxon>Isoptericola</taxon>
    </lineage>
</organism>
<proteinExistence type="predicted"/>
<keyword evidence="1" id="KW-1133">Transmembrane helix</keyword>
<dbReference type="EMBL" id="JBAGLP010000120">
    <property type="protein sequence ID" value="MEG3616726.1"/>
    <property type="molecule type" value="Genomic_DNA"/>
</dbReference>
<reference evidence="2" key="2">
    <citation type="submission" date="2024-02" db="EMBL/GenBank/DDBJ databases">
        <authorList>
            <person name="Prathaban M."/>
            <person name="Mythili R."/>
            <person name="Sharmila Devi N."/>
            <person name="Sobanaa M."/>
            <person name="Prathiviraj R."/>
            <person name="Selvin J."/>
        </authorList>
    </citation>
    <scope>NUCLEOTIDE SEQUENCE</scope>
    <source>
        <strain evidence="2">MP1014</strain>
    </source>
</reference>
<protein>
    <submittedName>
        <fullName evidence="2">Uncharacterized protein</fullName>
    </submittedName>
</protein>
<keyword evidence="1" id="KW-0472">Membrane</keyword>
<name>A0ABU7ZBI7_9MICO</name>
<reference evidence="2" key="1">
    <citation type="journal article" date="2024" name="Antonie Van Leeuwenhoek">
        <title>Isoptericola haloaureus sp. nov., a dimorphic actinobacterium isolated from mangrove sediments of southeast India, implicating biosaline agricultural significance through nitrogen fixation and salt tolerance genes.</title>
        <authorList>
            <person name="Prathaban M."/>
            <person name="Prathiviraj R."/>
            <person name="Ravichandran M."/>
            <person name="Natarajan S.D."/>
            <person name="Sobanaa M."/>
            <person name="Hari Krishna Kumar S."/>
            <person name="Chandrasekar V."/>
            <person name="Selvin J."/>
        </authorList>
    </citation>
    <scope>NUCLEOTIDE SEQUENCE</scope>
    <source>
        <strain evidence="2">MP1014</strain>
    </source>
</reference>
<keyword evidence="3" id="KW-1185">Reference proteome</keyword>
<accession>A0ABU7ZBI7</accession>
<gene>
    <name evidence="2" type="ORF">V5O49_16490</name>
</gene>
<feature type="transmembrane region" description="Helical" evidence="1">
    <location>
        <begin position="39"/>
        <end position="58"/>
    </location>
</feature>
<feature type="transmembrane region" description="Helical" evidence="1">
    <location>
        <begin position="64"/>
        <end position="81"/>
    </location>
</feature>